<evidence type="ECO:0000313" key="2">
    <source>
        <dbReference type="Proteomes" id="UP001328733"/>
    </source>
</evidence>
<evidence type="ECO:0000313" key="1">
    <source>
        <dbReference type="EMBL" id="MEG3439864.1"/>
    </source>
</evidence>
<reference evidence="1 2" key="1">
    <citation type="submission" date="2024-01" db="EMBL/GenBank/DDBJ databases">
        <title>Genomic insights into the taxonomy and metabolism of the cyanobacterium Pannus brasiliensis CCIBt3594.</title>
        <authorList>
            <person name="Machado M."/>
            <person name="Botero N.B."/>
            <person name="Andreote A.P.D."/>
            <person name="Feitosa A.M.T."/>
            <person name="Popin R."/>
            <person name="Sivonen K."/>
            <person name="Fiore M.F."/>
        </authorList>
    </citation>
    <scope>NUCLEOTIDE SEQUENCE [LARGE SCALE GENOMIC DNA]</scope>
    <source>
        <strain evidence="1 2">CCIBt3594</strain>
    </source>
</reference>
<protein>
    <submittedName>
        <fullName evidence="1">Uncharacterized protein</fullName>
    </submittedName>
</protein>
<proteinExistence type="predicted"/>
<dbReference type="AlphaFoldDB" id="A0AAW9QX74"/>
<gene>
    <name evidence="1" type="ORF">V0288_22245</name>
</gene>
<comment type="caution">
    <text evidence="1">The sequence shown here is derived from an EMBL/GenBank/DDBJ whole genome shotgun (WGS) entry which is preliminary data.</text>
</comment>
<dbReference type="RefSeq" id="WP_332867340.1">
    <property type="nucleotide sequence ID" value="NZ_JBAFSM010000063.1"/>
</dbReference>
<name>A0AAW9QX74_9CHRO</name>
<dbReference type="EMBL" id="JBAFSM010000063">
    <property type="protein sequence ID" value="MEG3439864.1"/>
    <property type="molecule type" value="Genomic_DNA"/>
</dbReference>
<organism evidence="1 2">
    <name type="scientific">Pannus brasiliensis CCIBt3594</name>
    <dbReference type="NCBI Taxonomy" id="1427578"/>
    <lineage>
        <taxon>Bacteria</taxon>
        <taxon>Bacillati</taxon>
        <taxon>Cyanobacteriota</taxon>
        <taxon>Cyanophyceae</taxon>
        <taxon>Oscillatoriophycideae</taxon>
        <taxon>Chroococcales</taxon>
        <taxon>Microcystaceae</taxon>
        <taxon>Pannus</taxon>
    </lineage>
</organism>
<sequence>MDNRQWPAARAETGLQPRHFADLVRVVQLVFDPGAGVSGRQWDADRASFGLAPELVENLNELGQKYRYATPHGSIVPI</sequence>
<keyword evidence="2" id="KW-1185">Reference proteome</keyword>
<accession>A0AAW9QX74</accession>
<dbReference type="Proteomes" id="UP001328733">
    <property type="component" value="Unassembled WGS sequence"/>
</dbReference>